<accession>A0A0L7R086</accession>
<dbReference type="Proteomes" id="UP000053825">
    <property type="component" value="Unassembled WGS sequence"/>
</dbReference>
<organism evidence="1 2">
    <name type="scientific">Habropoda laboriosa</name>
    <dbReference type="NCBI Taxonomy" id="597456"/>
    <lineage>
        <taxon>Eukaryota</taxon>
        <taxon>Metazoa</taxon>
        <taxon>Ecdysozoa</taxon>
        <taxon>Arthropoda</taxon>
        <taxon>Hexapoda</taxon>
        <taxon>Insecta</taxon>
        <taxon>Pterygota</taxon>
        <taxon>Neoptera</taxon>
        <taxon>Endopterygota</taxon>
        <taxon>Hymenoptera</taxon>
        <taxon>Apocrita</taxon>
        <taxon>Aculeata</taxon>
        <taxon>Apoidea</taxon>
        <taxon>Anthophila</taxon>
        <taxon>Apidae</taxon>
        <taxon>Habropoda</taxon>
    </lineage>
</organism>
<gene>
    <name evidence="1" type="ORF">WH47_01972</name>
</gene>
<protein>
    <submittedName>
        <fullName evidence="1">Uncharacterized protein</fullName>
    </submittedName>
</protein>
<dbReference type="EMBL" id="KQ414671">
    <property type="protein sequence ID" value="KOC64265.1"/>
    <property type="molecule type" value="Genomic_DNA"/>
</dbReference>
<evidence type="ECO:0000313" key="1">
    <source>
        <dbReference type="EMBL" id="KOC64265.1"/>
    </source>
</evidence>
<sequence>MACLPLLSAQRQVPAYHVARRSGEFPRPSERINFHRDIASTLLWNRLVSDFATDNDLKHNFSKDAKMAGMEWYYSFMAGHPQISLRRPEATSLNRTTAFNPVEINIFNNHNELMSKYRFQSESEGSETTAELECLSPGAGNPSCDIGVPHPALGGRWQ</sequence>
<name>A0A0L7R086_9HYME</name>
<reference evidence="1 2" key="1">
    <citation type="submission" date="2015-07" db="EMBL/GenBank/DDBJ databases">
        <title>The genome of Habropoda laboriosa.</title>
        <authorList>
            <person name="Pan H."/>
            <person name="Kapheim K."/>
        </authorList>
    </citation>
    <scope>NUCLEOTIDE SEQUENCE [LARGE SCALE GENOMIC DNA]</scope>
    <source>
        <strain evidence="1">0110345459</strain>
    </source>
</reference>
<dbReference type="AlphaFoldDB" id="A0A0L7R086"/>
<keyword evidence="2" id="KW-1185">Reference proteome</keyword>
<proteinExistence type="predicted"/>
<evidence type="ECO:0000313" key="2">
    <source>
        <dbReference type="Proteomes" id="UP000053825"/>
    </source>
</evidence>